<evidence type="ECO:0000313" key="1">
    <source>
        <dbReference type="EMBL" id="KAF2118541.1"/>
    </source>
</evidence>
<organism evidence="1 2">
    <name type="scientific">Lophiotrema nucula</name>
    <dbReference type="NCBI Taxonomy" id="690887"/>
    <lineage>
        <taxon>Eukaryota</taxon>
        <taxon>Fungi</taxon>
        <taxon>Dikarya</taxon>
        <taxon>Ascomycota</taxon>
        <taxon>Pezizomycotina</taxon>
        <taxon>Dothideomycetes</taxon>
        <taxon>Pleosporomycetidae</taxon>
        <taxon>Pleosporales</taxon>
        <taxon>Lophiotremataceae</taxon>
        <taxon>Lophiotrema</taxon>
    </lineage>
</organism>
<dbReference type="AlphaFoldDB" id="A0A6A5ZJW8"/>
<proteinExistence type="predicted"/>
<reference evidence="1" key="1">
    <citation type="journal article" date="2020" name="Stud. Mycol.">
        <title>101 Dothideomycetes genomes: a test case for predicting lifestyles and emergence of pathogens.</title>
        <authorList>
            <person name="Haridas S."/>
            <person name="Albert R."/>
            <person name="Binder M."/>
            <person name="Bloem J."/>
            <person name="Labutti K."/>
            <person name="Salamov A."/>
            <person name="Andreopoulos B."/>
            <person name="Baker S."/>
            <person name="Barry K."/>
            <person name="Bills G."/>
            <person name="Bluhm B."/>
            <person name="Cannon C."/>
            <person name="Castanera R."/>
            <person name="Culley D."/>
            <person name="Daum C."/>
            <person name="Ezra D."/>
            <person name="Gonzalez J."/>
            <person name="Henrissat B."/>
            <person name="Kuo A."/>
            <person name="Liang C."/>
            <person name="Lipzen A."/>
            <person name="Lutzoni F."/>
            <person name="Magnuson J."/>
            <person name="Mondo S."/>
            <person name="Nolan M."/>
            <person name="Ohm R."/>
            <person name="Pangilinan J."/>
            <person name="Park H.-J."/>
            <person name="Ramirez L."/>
            <person name="Alfaro M."/>
            <person name="Sun H."/>
            <person name="Tritt A."/>
            <person name="Yoshinaga Y."/>
            <person name="Zwiers L.-H."/>
            <person name="Turgeon B."/>
            <person name="Goodwin S."/>
            <person name="Spatafora J."/>
            <person name="Crous P."/>
            <person name="Grigoriev I."/>
        </authorList>
    </citation>
    <scope>NUCLEOTIDE SEQUENCE</scope>
    <source>
        <strain evidence="1">CBS 627.86</strain>
    </source>
</reference>
<accession>A0A6A5ZJW8</accession>
<protein>
    <submittedName>
        <fullName evidence="1">Uncharacterized protein</fullName>
    </submittedName>
</protein>
<evidence type="ECO:0000313" key="2">
    <source>
        <dbReference type="Proteomes" id="UP000799770"/>
    </source>
</evidence>
<name>A0A6A5ZJW8_9PLEO</name>
<dbReference type="OrthoDB" id="3927958at2759"/>
<dbReference type="Proteomes" id="UP000799770">
    <property type="component" value="Unassembled WGS sequence"/>
</dbReference>
<sequence length="187" mass="21257">MCYYRLYIFIGCGHSVSSPTPFRNCAAVRGKCKAIPSPLRVDSPLMPLSPKTLPTTIQEAVKELQPAPEPAQECEPSHQTASENALIAHNSSPAPTQCPGELSHPFLSYRMDSMCLVCTRRRAELLMALEDRNEVKFEEWEWKVKYLSPVPEESRYSDHWGQLGETWLKGWEASGWMAAIKERGRRY</sequence>
<dbReference type="EMBL" id="ML977317">
    <property type="protein sequence ID" value="KAF2118541.1"/>
    <property type="molecule type" value="Genomic_DNA"/>
</dbReference>
<gene>
    <name evidence="1" type="ORF">BDV96DRAFT_570138</name>
</gene>
<keyword evidence="2" id="KW-1185">Reference proteome</keyword>